<dbReference type="Proteomes" id="UP000735302">
    <property type="component" value="Unassembled WGS sequence"/>
</dbReference>
<dbReference type="InterPro" id="IPR009057">
    <property type="entry name" value="Homeodomain-like_sf"/>
</dbReference>
<comment type="caution">
    <text evidence="1">The sequence shown here is derived from an EMBL/GenBank/DDBJ whole genome shotgun (WGS) entry which is preliminary data.</text>
</comment>
<dbReference type="SUPFAM" id="SSF46689">
    <property type="entry name" value="Homeodomain-like"/>
    <property type="match status" value="1"/>
</dbReference>
<gene>
    <name evidence="1" type="ORF">PoB_003491200</name>
</gene>
<sequence length="330" mass="37432">MAAYNYNKCTQEALENTIKAISNGLMKLMNAAKQFGVPDTTLFDKLHNRTPMEPSARTVLTTHEEERLVNWLKMSARPGSGKARKDLAIVVQQIFNVEGGQTPFKGNLPGRKWLQSFLKCHKKLRERKTMVLREQRAGLSKEKKKAWFKEIAVNLSEDGIDISSVEPDCIFNADETGFPFHTCGEIIITEKADKHPYTLGSDIEDQISAAVQQLRPMVIYPGVRKSNSYDPGEDFPLTKVVRTKNGRMNTATFQTCLEENFVHAVKDLPRPVVLFCDRHTRPSESTASTELAVFLDKYTDFIISTGWKMSALYLIRRRQYANKPPKEGLD</sequence>
<accession>A0AAV4AMB2</accession>
<evidence type="ECO:0008006" key="3">
    <source>
        <dbReference type="Google" id="ProtNLM"/>
    </source>
</evidence>
<evidence type="ECO:0000313" key="1">
    <source>
        <dbReference type="EMBL" id="GFO08407.1"/>
    </source>
</evidence>
<protein>
    <recommendedName>
        <fullName evidence="3">HTH CENPB-type domain-containing protein</fullName>
    </recommendedName>
</protein>
<keyword evidence="2" id="KW-1185">Reference proteome</keyword>
<name>A0AAV4AMB2_9GAST</name>
<evidence type="ECO:0000313" key="2">
    <source>
        <dbReference type="Proteomes" id="UP000735302"/>
    </source>
</evidence>
<dbReference type="Gene3D" id="1.10.10.60">
    <property type="entry name" value="Homeodomain-like"/>
    <property type="match status" value="1"/>
</dbReference>
<dbReference type="AlphaFoldDB" id="A0AAV4AMB2"/>
<proteinExistence type="predicted"/>
<reference evidence="1 2" key="1">
    <citation type="journal article" date="2021" name="Elife">
        <title>Chloroplast acquisition without the gene transfer in kleptoplastic sea slugs, Plakobranchus ocellatus.</title>
        <authorList>
            <person name="Maeda T."/>
            <person name="Takahashi S."/>
            <person name="Yoshida T."/>
            <person name="Shimamura S."/>
            <person name="Takaki Y."/>
            <person name="Nagai Y."/>
            <person name="Toyoda A."/>
            <person name="Suzuki Y."/>
            <person name="Arimoto A."/>
            <person name="Ishii H."/>
            <person name="Satoh N."/>
            <person name="Nishiyama T."/>
            <person name="Hasebe M."/>
            <person name="Maruyama T."/>
            <person name="Minagawa J."/>
            <person name="Obokata J."/>
            <person name="Shigenobu S."/>
        </authorList>
    </citation>
    <scope>NUCLEOTIDE SEQUENCE [LARGE SCALE GENOMIC DNA]</scope>
</reference>
<organism evidence="1 2">
    <name type="scientific">Plakobranchus ocellatus</name>
    <dbReference type="NCBI Taxonomy" id="259542"/>
    <lineage>
        <taxon>Eukaryota</taxon>
        <taxon>Metazoa</taxon>
        <taxon>Spiralia</taxon>
        <taxon>Lophotrochozoa</taxon>
        <taxon>Mollusca</taxon>
        <taxon>Gastropoda</taxon>
        <taxon>Heterobranchia</taxon>
        <taxon>Euthyneura</taxon>
        <taxon>Panpulmonata</taxon>
        <taxon>Sacoglossa</taxon>
        <taxon>Placobranchoidea</taxon>
        <taxon>Plakobranchidae</taxon>
        <taxon>Plakobranchus</taxon>
    </lineage>
</organism>
<dbReference type="EMBL" id="BLXT01003952">
    <property type="protein sequence ID" value="GFO08407.1"/>
    <property type="molecule type" value="Genomic_DNA"/>
</dbReference>